<evidence type="ECO:0000313" key="2">
    <source>
        <dbReference type="EMBL" id="RVW42682.1"/>
    </source>
</evidence>
<reference evidence="2 3" key="1">
    <citation type="journal article" date="2018" name="PLoS Genet.">
        <title>Population sequencing reveals clonal diversity and ancestral inbreeding in the grapevine cultivar Chardonnay.</title>
        <authorList>
            <person name="Roach M.J."/>
            <person name="Johnson D.L."/>
            <person name="Bohlmann J."/>
            <person name="van Vuuren H.J."/>
            <person name="Jones S.J."/>
            <person name="Pretorius I.S."/>
            <person name="Schmidt S.A."/>
            <person name="Borneman A.R."/>
        </authorList>
    </citation>
    <scope>NUCLEOTIDE SEQUENCE [LARGE SCALE GENOMIC DNA]</scope>
    <source>
        <strain evidence="3">cv. Chardonnay</strain>
        <tissue evidence="2">Leaf</tissue>
    </source>
</reference>
<protein>
    <recommendedName>
        <fullName evidence="4">DUF4283 domain-containing protein</fullName>
    </recommendedName>
</protein>
<feature type="compositionally biased region" description="Basic and acidic residues" evidence="1">
    <location>
        <begin position="8"/>
        <end position="17"/>
    </location>
</feature>
<organism evidence="2 3">
    <name type="scientific">Vitis vinifera</name>
    <name type="common">Grape</name>
    <dbReference type="NCBI Taxonomy" id="29760"/>
    <lineage>
        <taxon>Eukaryota</taxon>
        <taxon>Viridiplantae</taxon>
        <taxon>Streptophyta</taxon>
        <taxon>Embryophyta</taxon>
        <taxon>Tracheophyta</taxon>
        <taxon>Spermatophyta</taxon>
        <taxon>Magnoliopsida</taxon>
        <taxon>eudicotyledons</taxon>
        <taxon>Gunneridae</taxon>
        <taxon>Pentapetalae</taxon>
        <taxon>rosids</taxon>
        <taxon>Vitales</taxon>
        <taxon>Vitaceae</taxon>
        <taxon>Viteae</taxon>
        <taxon>Vitis</taxon>
    </lineage>
</organism>
<dbReference type="AlphaFoldDB" id="A0A438E4T5"/>
<accession>A0A438E4T5</accession>
<evidence type="ECO:0000313" key="3">
    <source>
        <dbReference type="Proteomes" id="UP000288805"/>
    </source>
</evidence>
<evidence type="ECO:0008006" key="4">
    <source>
        <dbReference type="Google" id="ProtNLM"/>
    </source>
</evidence>
<dbReference type="EMBL" id="QGNW01001396">
    <property type="protein sequence ID" value="RVW42682.1"/>
    <property type="molecule type" value="Genomic_DNA"/>
</dbReference>
<comment type="caution">
    <text evidence="2">The sequence shown here is derived from an EMBL/GenBank/DDBJ whole genome shotgun (WGS) entry which is preliminary data.</text>
</comment>
<evidence type="ECO:0000256" key="1">
    <source>
        <dbReference type="SAM" id="MobiDB-lite"/>
    </source>
</evidence>
<dbReference type="Proteomes" id="UP000288805">
    <property type="component" value="Unassembled WGS sequence"/>
</dbReference>
<feature type="region of interest" description="Disordered" evidence="1">
    <location>
        <begin position="1"/>
        <end position="29"/>
    </location>
</feature>
<gene>
    <name evidence="2" type="ORF">CK203_103878</name>
</gene>
<sequence length="352" mass="39019">MRLLPTEKSGKKIRAEGEVEGETSGSGRHSVCFRGLDGSSVGPHGGVQLLGGPLKPGLFEDPRSSNLGSGPVGLDPVFSFSFEVGLTSSGPTSLEDPRWVKAMEAFVAPGPARLDHCRGPSQSLEGNKAHIGVALPLVWSDPSLLRGPDAEISHFWVKDGLLKQLEEELQSEERSKIDLALIEEASRTPLGEYYDYSRDGRETIQGETPLRMLNAPGPIGVETVNRWELMEVNNGSNEECGKELCLVQTMPREVKGREESDLGRFNKFFPTVGLEKDILDFLVKIRKRKKRVHNKTLLEKSKFERELKRLECSINYEGGGGVESRNVECKEEGVRSWKLNEAKTLELECTWS</sequence>
<proteinExistence type="predicted"/>
<name>A0A438E4T5_VITVI</name>